<evidence type="ECO:0000313" key="2">
    <source>
        <dbReference type="EMBL" id="PSS03647.1"/>
    </source>
</evidence>
<sequence>MPTGNAKATVGPHNLVLAETDSWEEVEGNVYFPPSSVKKEYLIKTDLSTHCPWKGDASYYTIKTDDQELENAAWYYPETKEKAEHIRGYVAFYKSKVNVTKT</sequence>
<dbReference type="AlphaFoldDB" id="A0A2T3AMT4"/>
<dbReference type="Gene3D" id="2.170.150.40">
    <property type="entry name" value="Domain of unknown function (DUF427)"/>
    <property type="match status" value="1"/>
</dbReference>
<gene>
    <name evidence="2" type="ORF">BD289DRAFT_478476</name>
</gene>
<dbReference type="Proteomes" id="UP000241462">
    <property type="component" value="Unassembled WGS sequence"/>
</dbReference>
<dbReference type="EMBL" id="KZ678374">
    <property type="protein sequence ID" value="PSS03647.1"/>
    <property type="molecule type" value="Genomic_DNA"/>
</dbReference>
<keyword evidence="3" id="KW-1185">Reference proteome</keyword>
<dbReference type="InterPro" id="IPR007361">
    <property type="entry name" value="DUF427"/>
</dbReference>
<reference evidence="2 3" key="1">
    <citation type="journal article" date="2018" name="Mycol. Prog.">
        <title>Coniella lustricola, a new species from submerged detritus.</title>
        <authorList>
            <person name="Raudabaugh D.B."/>
            <person name="Iturriaga T."/>
            <person name="Carver A."/>
            <person name="Mondo S."/>
            <person name="Pangilinan J."/>
            <person name="Lipzen A."/>
            <person name="He G."/>
            <person name="Amirebrahimi M."/>
            <person name="Grigoriev I.V."/>
            <person name="Miller A.N."/>
        </authorList>
    </citation>
    <scope>NUCLEOTIDE SEQUENCE [LARGE SCALE GENOMIC DNA]</scope>
    <source>
        <strain evidence="2 3">B22-T-1</strain>
    </source>
</reference>
<dbReference type="PANTHER" id="PTHR34310:SF5">
    <property type="entry name" value="DUF427 DOMAIN PROTEIN (AFU_ORTHOLOGUE AFUA_3G02220)"/>
    <property type="match status" value="1"/>
</dbReference>
<feature type="domain" description="DUF427" evidence="1">
    <location>
        <begin position="14"/>
        <end position="94"/>
    </location>
</feature>
<dbReference type="Pfam" id="PF04248">
    <property type="entry name" value="NTP_transf_9"/>
    <property type="match status" value="1"/>
</dbReference>
<dbReference type="PANTHER" id="PTHR34310">
    <property type="entry name" value="DUF427 DOMAIN PROTEIN (AFU_ORTHOLOGUE AFUA_3G02220)"/>
    <property type="match status" value="1"/>
</dbReference>
<proteinExistence type="predicted"/>
<organism evidence="2 3">
    <name type="scientific">Coniella lustricola</name>
    <dbReference type="NCBI Taxonomy" id="2025994"/>
    <lineage>
        <taxon>Eukaryota</taxon>
        <taxon>Fungi</taxon>
        <taxon>Dikarya</taxon>
        <taxon>Ascomycota</taxon>
        <taxon>Pezizomycotina</taxon>
        <taxon>Sordariomycetes</taxon>
        <taxon>Sordariomycetidae</taxon>
        <taxon>Diaporthales</taxon>
        <taxon>Schizoparmaceae</taxon>
        <taxon>Coniella</taxon>
    </lineage>
</organism>
<name>A0A2T3AMT4_9PEZI</name>
<accession>A0A2T3AMT4</accession>
<evidence type="ECO:0000313" key="3">
    <source>
        <dbReference type="Proteomes" id="UP000241462"/>
    </source>
</evidence>
<dbReference type="OrthoDB" id="18996at2759"/>
<protein>
    <recommendedName>
        <fullName evidence="1">DUF427 domain-containing protein</fullName>
    </recommendedName>
</protein>
<dbReference type="InParanoid" id="A0A2T3AMT4"/>
<dbReference type="InterPro" id="IPR038694">
    <property type="entry name" value="DUF427_sf"/>
</dbReference>
<evidence type="ECO:0000259" key="1">
    <source>
        <dbReference type="Pfam" id="PF04248"/>
    </source>
</evidence>